<reference evidence="2" key="1">
    <citation type="submission" date="2019-08" db="EMBL/GenBank/DDBJ databases">
        <authorList>
            <person name="Kucharzyk K."/>
            <person name="Murdoch R.W."/>
            <person name="Higgins S."/>
            <person name="Loffler F."/>
        </authorList>
    </citation>
    <scope>NUCLEOTIDE SEQUENCE</scope>
</reference>
<sequence>MGDKRLSEVLSIEELNQYGNKICILSGVGSGKNYWVENILTKHGNVLLVTSRKAVKDQTLERKFFTEDSNWYGENYKVCTHAKIGQFVKCNKNPKFSLNEIIFDYVVIDEAHALISDATFSEDTNYLWQFIKNVNSTVILMTATVDWIKEMIEEEGFIVIDKTNECINLRPKRIEVISNKDVKDILLTASENNKFIYMMPSANEAYRLEEEFIESYNRNDVVAITSTERKGSYNCKERIEKQEDTYKMLIDNNIMPDNVNILITTTKLREGVNINDNRIKSCISGCHTSVDIKQFAGRVRTGIETFYIVDDSKQNSNNYNMFELDASKKLIDKFDEVIIQYDTQAFGEKKRSLASIEKCRQFYSMIEAKFDLIKFNRYDNKFEVYSQRIIGCEKEKQDIDSFNYNLWAYLGNIFGEGINITLNNKKAYDQAIKEKCKLFLQKYLDIQLSSEDEELLLNEFTNIGLRGKKGNEYKSLGAAVTHLGYKIDWRDKKHRGFRVIYSK</sequence>
<accession>A0A644ZQ21</accession>
<dbReference type="GO" id="GO:0005524">
    <property type="term" value="F:ATP binding"/>
    <property type="evidence" value="ECO:0007669"/>
    <property type="project" value="InterPro"/>
</dbReference>
<dbReference type="Pfam" id="PF00270">
    <property type="entry name" value="DEAD"/>
    <property type="match status" value="1"/>
</dbReference>
<name>A0A644ZQ21_9ZZZZ</name>
<dbReference type="InterPro" id="IPR011545">
    <property type="entry name" value="DEAD/DEAH_box_helicase_dom"/>
</dbReference>
<proteinExistence type="predicted"/>
<protein>
    <recommendedName>
        <fullName evidence="1">DEAD/DEAH-box helicase domain-containing protein</fullName>
    </recommendedName>
</protein>
<comment type="caution">
    <text evidence="2">The sequence shown here is derived from an EMBL/GenBank/DDBJ whole genome shotgun (WGS) entry which is preliminary data.</text>
</comment>
<evidence type="ECO:0000313" key="2">
    <source>
        <dbReference type="EMBL" id="MPM40753.1"/>
    </source>
</evidence>
<feature type="domain" description="DEAD/DEAH-box helicase" evidence="1">
    <location>
        <begin position="74"/>
        <end position="147"/>
    </location>
</feature>
<dbReference type="Gene3D" id="3.40.50.300">
    <property type="entry name" value="P-loop containing nucleotide triphosphate hydrolases"/>
    <property type="match status" value="1"/>
</dbReference>
<dbReference type="InterPro" id="IPR027417">
    <property type="entry name" value="P-loop_NTPase"/>
</dbReference>
<dbReference type="EMBL" id="VSSQ01009114">
    <property type="protein sequence ID" value="MPM40753.1"/>
    <property type="molecule type" value="Genomic_DNA"/>
</dbReference>
<gene>
    <name evidence="2" type="ORF">SDC9_87401</name>
</gene>
<organism evidence="2">
    <name type="scientific">bioreactor metagenome</name>
    <dbReference type="NCBI Taxonomy" id="1076179"/>
    <lineage>
        <taxon>unclassified sequences</taxon>
        <taxon>metagenomes</taxon>
        <taxon>ecological metagenomes</taxon>
    </lineage>
</organism>
<dbReference type="GO" id="GO:0003676">
    <property type="term" value="F:nucleic acid binding"/>
    <property type="evidence" value="ECO:0007669"/>
    <property type="project" value="InterPro"/>
</dbReference>
<evidence type="ECO:0000259" key="1">
    <source>
        <dbReference type="Pfam" id="PF00270"/>
    </source>
</evidence>
<dbReference type="SUPFAM" id="SSF52540">
    <property type="entry name" value="P-loop containing nucleoside triphosphate hydrolases"/>
    <property type="match status" value="1"/>
</dbReference>
<dbReference type="AlphaFoldDB" id="A0A644ZQ21"/>